<feature type="transmembrane region" description="Helical" evidence="5">
    <location>
        <begin position="380"/>
        <end position="398"/>
    </location>
</feature>
<dbReference type="InterPro" id="IPR041489">
    <property type="entry name" value="PDZ_6"/>
</dbReference>
<evidence type="ECO:0000256" key="4">
    <source>
        <dbReference type="ARBA" id="ARBA00023136"/>
    </source>
</evidence>
<dbReference type="Pfam" id="PF02163">
    <property type="entry name" value="Peptidase_M50"/>
    <property type="match status" value="1"/>
</dbReference>
<gene>
    <name evidence="9" type="ORF">ENL48_00235</name>
    <name evidence="8" type="ORF">ENT89_04210</name>
    <name evidence="7" type="ORF">ENX77_04945</name>
</gene>
<comment type="caution">
    <text evidence="8">The sequence shown here is derived from an EMBL/GenBank/DDBJ whole genome shotgun (WGS) entry which is preliminary data.</text>
</comment>
<feature type="domain" description="PDZ" evidence="6">
    <location>
        <begin position="257"/>
        <end position="326"/>
    </location>
</feature>
<dbReference type="PANTHER" id="PTHR13325">
    <property type="entry name" value="PROTEASE M50 MEMBRANE-BOUND TRANSCRIPTION FACTOR SITE 2 PROTEASE"/>
    <property type="match status" value="1"/>
</dbReference>
<dbReference type="SMART" id="SM00228">
    <property type="entry name" value="PDZ"/>
    <property type="match status" value="1"/>
</dbReference>
<proteinExistence type="predicted"/>
<dbReference type="EMBL" id="DRUC01000006">
    <property type="protein sequence ID" value="HHF47681.1"/>
    <property type="molecule type" value="Genomic_DNA"/>
</dbReference>
<evidence type="ECO:0000256" key="2">
    <source>
        <dbReference type="ARBA" id="ARBA00022692"/>
    </source>
</evidence>
<evidence type="ECO:0000256" key="3">
    <source>
        <dbReference type="ARBA" id="ARBA00022989"/>
    </source>
</evidence>
<organism evidence="8">
    <name type="scientific">Geoglobus ahangari</name>
    <dbReference type="NCBI Taxonomy" id="113653"/>
    <lineage>
        <taxon>Archaea</taxon>
        <taxon>Methanobacteriati</taxon>
        <taxon>Methanobacteriota</taxon>
        <taxon>Archaeoglobi</taxon>
        <taxon>Archaeoglobales</taxon>
        <taxon>Archaeoglobaceae</taxon>
        <taxon>Geoglobus</taxon>
    </lineage>
</organism>
<dbReference type="InterPro" id="IPR036034">
    <property type="entry name" value="PDZ_sf"/>
</dbReference>
<feature type="transmembrane region" description="Helical" evidence="5">
    <location>
        <begin position="61"/>
        <end position="87"/>
    </location>
</feature>
<dbReference type="AlphaFoldDB" id="A0A7C4S7W9"/>
<dbReference type="Gene3D" id="2.30.42.10">
    <property type="match status" value="2"/>
</dbReference>
<evidence type="ECO:0000256" key="1">
    <source>
        <dbReference type="ARBA" id="ARBA00004127"/>
    </source>
</evidence>
<evidence type="ECO:0000313" key="9">
    <source>
        <dbReference type="EMBL" id="HHF47681.1"/>
    </source>
</evidence>
<name>A0A7C4S7W9_9EURY</name>
<dbReference type="EMBL" id="DTPI01000030">
    <property type="protein sequence ID" value="HGE66450.1"/>
    <property type="molecule type" value="Genomic_DNA"/>
</dbReference>
<dbReference type="PRINTS" id="PR01000">
    <property type="entry name" value="SREBPS2PTASE"/>
</dbReference>
<dbReference type="InterPro" id="IPR001478">
    <property type="entry name" value="PDZ"/>
</dbReference>
<dbReference type="SUPFAM" id="SSF50156">
    <property type="entry name" value="PDZ domain-like"/>
    <property type="match status" value="2"/>
</dbReference>
<dbReference type="GO" id="GO:0031293">
    <property type="term" value="P:membrane protein intracellular domain proteolysis"/>
    <property type="evidence" value="ECO:0007669"/>
    <property type="project" value="TreeGrafter"/>
</dbReference>
<evidence type="ECO:0000313" key="8">
    <source>
        <dbReference type="EMBL" id="HGU59372.1"/>
    </source>
</evidence>
<feature type="transmembrane region" description="Helical" evidence="5">
    <location>
        <begin position="6"/>
        <end position="23"/>
    </location>
</feature>
<protein>
    <submittedName>
        <fullName evidence="8">PDZ domain-containing protein</fullName>
    </submittedName>
</protein>
<reference evidence="8" key="1">
    <citation type="journal article" date="2020" name="mSystems">
        <title>Genome- and Community-Level Interaction Insights into Carbon Utilization and Element Cycling Functions of Hydrothermarchaeota in Hydrothermal Sediment.</title>
        <authorList>
            <person name="Zhou Z."/>
            <person name="Liu Y."/>
            <person name="Xu W."/>
            <person name="Pan J."/>
            <person name="Luo Z.H."/>
            <person name="Li M."/>
        </authorList>
    </citation>
    <scope>NUCLEOTIDE SEQUENCE [LARGE SCALE GENOMIC DNA]</scope>
    <source>
        <strain evidence="9">SpSt-10</strain>
        <strain evidence="8">SpSt-62</strain>
        <strain evidence="7">SpSt-97</strain>
    </source>
</reference>
<feature type="transmembrane region" description="Helical" evidence="5">
    <location>
        <begin position="461"/>
        <end position="480"/>
    </location>
</feature>
<dbReference type="CDD" id="cd06159">
    <property type="entry name" value="S2P-M50_PDZ_Arch"/>
    <property type="match status" value="1"/>
</dbReference>
<dbReference type="InterPro" id="IPR008915">
    <property type="entry name" value="Peptidase_M50"/>
</dbReference>
<dbReference type="EMBL" id="DTAK01000025">
    <property type="protein sequence ID" value="HGU59372.1"/>
    <property type="molecule type" value="Genomic_DNA"/>
</dbReference>
<feature type="transmembrane region" description="Helical" evidence="5">
    <location>
        <begin position="418"/>
        <end position="440"/>
    </location>
</feature>
<dbReference type="GO" id="GO:0005737">
    <property type="term" value="C:cytoplasm"/>
    <property type="evidence" value="ECO:0007669"/>
    <property type="project" value="TreeGrafter"/>
</dbReference>
<keyword evidence="2 5" id="KW-0812">Transmembrane</keyword>
<sequence>MKLMESLILIIAFVTYWAIVTILDRKGILKKRNITAYGPLLMIRTKKGIEFLKKLAEKRKIWITIGTAGIPAILVGMVFMFVLVLIMDYILLTTPPEPSEITSPRNVFLIPGINKFIPLIWGLIGLIVTLIVHEFSHAISALAENVKVKSLGVLVAFVPLGGFAEIDEEALKQSEFMTRVRVFSSGVISNFITALISFSLFFYLLGFITPSIAVLTSENPELKTGDIIIEINGVPVKTPEDVSKAIKGDENILKLKDGRIVELKGVTGAKIIEVMENYPAYEAGIKEGWIITEVDGKKIVTIYDFKESLKNKKVGDTVSLVIFDGKSFEVFNLTLANLNGKAIMGVHIQEYIAGISLSYFYAENILNTLRNIPAMLGNPVGWLFIMSMPITFFNSFSPPITNFFSSSVGDWIFYALNTFYWVGWINFYVGLFNCLPAIPLDGGRVFYDVTNRIGGKNFAESFSRFLSALIFFSIILSIVIPNIPR</sequence>
<evidence type="ECO:0000313" key="7">
    <source>
        <dbReference type="EMBL" id="HGE66450.1"/>
    </source>
</evidence>
<dbReference type="PANTHER" id="PTHR13325:SF3">
    <property type="entry name" value="MEMBRANE-BOUND TRANSCRIPTION FACTOR SITE-2 PROTEASE"/>
    <property type="match status" value="1"/>
</dbReference>
<dbReference type="GO" id="GO:0012505">
    <property type="term" value="C:endomembrane system"/>
    <property type="evidence" value="ECO:0007669"/>
    <property type="project" value="UniProtKB-SubCell"/>
</dbReference>
<evidence type="ECO:0000256" key="5">
    <source>
        <dbReference type="SAM" id="Phobius"/>
    </source>
</evidence>
<feature type="transmembrane region" description="Helical" evidence="5">
    <location>
        <begin position="116"/>
        <end position="136"/>
    </location>
</feature>
<dbReference type="Pfam" id="PF17820">
    <property type="entry name" value="PDZ_6"/>
    <property type="match status" value="1"/>
</dbReference>
<evidence type="ECO:0000259" key="6">
    <source>
        <dbReference type="SMART" id="SM00228"/>
    </source>
</evidence>
<feature type="transmembrane region" description="Helical" evidence="5">
    <location>
        <begin position="186"/>
        <end position="208"/>
    </location>
</feature>
<keyword evidence="4 5" id="KW-0472">Membrane</keyword>
<dbReference type="GO" id="GO:0004222">
    <property type="term" value="F:metalloendopeptidase activity"/>
    <property type="evidence" value="ECO:0007669"/>
    <property type="project" value="InterPro"/>
</dbReference>
<dbReference type="GO" id="GO:0016020">
    <property type="term" value="C:membrane"/>
    <property type="evidence" value="ECO:0007669"/>
    <property type="project" value="InterPro"/>
</dbReference>
<comment type="subcellular location">
    <subcellularLocation>
        <location evidence="1">Endomembrane system</location>
        <topology evidence="1">Multi-pass membrane protein</topology>
    </subcellularLocation>
</comment>
<accession>A0A7C4S7W9</accession>
<dbReference type="InterPro" id="IPR001193">
    <property type="entry name" value="MBTPS2"/>
</dbReference>
<keyword evidence="3 5" id="KW-1133">Transmembrane helix</keyword>